<gene>
    <name evidence="1" type="ordered locus">YG5714_2347</name>
</gene>
<dbReference type="HOGENOM" id="CLU_3264005_0_0_2"/>
<evidence type="ECO:0000313" key="1">
    <source>
        <dbReference type="EMBL" id="ACP46593.1"/>
    </source>
</evidence>
<protein>
    <submittedName>
        <fullName evidence="1">Uncharacterized protein</fullName>
    </submittedName>
</protein>
<dbReference type="AlphaFoldDB" id="C3N9M1"/>
<reference evidence="1 2" key="1">
    <citation type="journal article" date="2009" name="Proc. Natl. Acad. Sci. U.S.A.">
        <title>Biogeography of the Sulfolobus islandicus pan-genome.</title>
        <authorList>
            <person name="Reno M.L."/>
            <person name="Held N.L."/>
            <person name="Fields C.J."/>
            <person name="Burke P.V."/>
            <person name="Whitaker R.J."/>
        </authorList>
    </citation>
    <scope>NUCLEOTIDE SEQUENCE [LARGE SCALE GENOMIC DNA]</scope>
    <source>
        <strain evidence="2">Y.G.57.14 / Yellowstone #1</strain>
    </source>
</reference>
<dbReference type="KEGG" id="siy:YG5714_2347"/>
<dbReference type="EMBL" id="CP001403">
    <property type="protein sequence ID" value="ACP46593.1"/>
    <property type="molecule type" value="Genomic_DNA"/>
</dbReference>
<accession>C3N9M1</accession>
<proteinExistence type="predicted"/>
<dbReference type="Proteomes" id="UP000002308">
    <property type="component" value="Chromosome"/>
</dbReference>
<evidence type="ECO:0000313" key="2">
    <source>
        <dbReference type="Proteomes" id="UP000002308"/>
    </source>
</evidence>
<organism evidence="1 2">
    <name type="scientific">Saccharolobus islandicus (strain Y.G.57.14 / Yellowstone #1)</name>
    <name type="common">Sulfolobus islandicus</name>
    <dbReference type="NCBI Taxonomy" id="439386"/>
    <lineage>
        <taxon>Archaea</taxon>
        <taxon>Thermoproteota</taxon>
        <taxon>Thermoprotei</taxon>
        <taxon>Sulfolobales</taxon>
        <taxon>Sulfolobaceae</taxon>
        <taxon>Saccharolobus</taxon>
    </lineage>
</organism>
<name>C3N9M1_SACI7</name>
<sequence length="41" mass="4598">MLTLVILLFYVLGVVEGWKRGDIVGLGVHAVMRMIVMLLQL</sequence>